<dbReference type="SMART" id="SM01362">
    <property type="entry name" value="DUF663"/>
    <property type="match status" value="1"/>
</dbReference>
<comment type="subcellular location">
    <subcellularLocation>
        <location evidence="1">Nucleus</location>
        <location evidence="1">Nucleolus</location>
    </subcellularLocation>
</comment>
<keyword evidence="2" id="KW-0690">Ribosome biogenesis</keyword>
<dbReference type="GO" id="GO:0005525">
    <property type="term" value="F:GTP binding"/>
    <property type="evidence" value="ECO:0007669"/>
    <property type="project" value="TreeGrafter"/>
</dbReference>
<dbReference type="GO" id="GO:0005730">
    <property type="term" value="C:nucleolus"/>
    <property type="evidence" value="ECO:0007669"/>
    <property type="project" value="UniProtKB-SubCell"/>
</dbReference>
<feature type="domain" description="Bms1-type G" evidence="5">
    <location>
        <begin position="125"/>
        <end position="317"/>
    </location>
</feature>
<evidence type="ECO:0000256" key="1">
    <source>
        <dbReference type="ARBA" id="ARBA00004604"/>
    </source>
</evidence>
<dbReference type="Proteomes" id="UP000419144">
    <property type="component" value="Unassembled WGS sequence"/>
</dbReference>
<organism evidence="6 7">
    <name type="scientific">Leishmania tarentolae</name>
    <name type="common">Sauroleishmania tarentolae</name>
    <dbReference type="NCBI Taxonomy" id="5689"/>
    <lineage>
        <taxon>Eukaryota</taxon>
        <taxon>Discoba</taxon>
        <taxon>Euglenozoa</taxon>
        <taxon>Kinetoplastea</taxon>
        <taxon>Metakinetoplastina</taxon>
        <taxon>Trypanosomatida</taxon>
        <taxon>Trypanosomatidae</taxon>
        <taxon>Leishmaniinae</taxon>
        <taxon>Leishmania</taxon>
        <taxon>lizard Leishmania</taxon>
    </lineage>
</organism>
<evidence type="ECO:0000256" key="3">
    <source>
        <dbReference type="ARBA" id="ARBA00023242"/>
    </source>
</evidence>
<evidence type="ECO:0000256" key="4">
    <source>
        <dbReference type="ARBA" id="ARBA00038288"/>
    </source>
</evidence>
<dbReference type="Pfam" id="PF04950">
    <property type="entry name" value="RIBIOP_C"/>
    <property type="match status" value="1"/>
</dbReference>
<evidence type="ECO:0000259" key="5">
    <source>
        <dbReference type="PROSITE" id="PS51714"/>
    </source>
</evidence>
<evidence type="ECO:0000256" key="2">
    <source>
        <dbReference type="ARBA" id="ARBA00022517"/>
    </source>
</evidence>
<proteinExistence type="inferred from homology"/>
<dbReference type="SMART" id="SM00785">
    <property type="entry name" value="AARP2CN"/>
    <property type="match status" value="1"/>
</dbReference>
<comment type="caution">
    <text evidence="6">The sequence shown here is derived from an EMBL/GenBank/DDBJ whole genome shotgun (WGS) entry which is preliminary data.</text>
</comment>
<dbReference type="InterPro" id="IPR012948">
    <property type="entry name" value="AARP2CN"/>
</dbReference>
<reference evidence="6" key="1">
    <citation type="submission" date="2019-11" db="EMBL/GenBank/DDBJ databases">
        <title>Leishmania tarentolae CDS.</title>
        <authorList>
            <person name="Goto Y."/>
            <person name="Yamagishi J."/>
        </authorList>
    </citation>
    <scope>NUCLEOTIDE SEQUENCE [LARGE SCALE GENOMIC DNA]</scope>
    <source>
        <strain evidence="6">Parrot Tar II</strain>
    </source>
</reference>
<dbReference type="GO" id="GO:0003924">
    <property type="term" value="F:GTPase activity"/>
    <property type="evidence" value="ECO:0007669"/>
    <property type="project" value="TreeGrafter"/>
</dbReference>
<dbReference type="AlphaFoldDB" id="A0A640KAL8"/>
<dbReference type="InterPro" id="IPR039761">
    <property type="entry name" value="Bms1/Tsr1"/>
</dbReference>
<evidence type="ECO:0000313" key="7">
    <source>
        <dbReference type="Proteomes" id="UP000419144"/>
    </source>
</evidence>
<gene>
    <name evidence="6" type="ORF">LtaPh_0704800</name>
</gene>
<dbReference type="GO" id="GO:0000462">
    <property type="term" value="P:maturation of SSU-rRNA from tricistronic rRNA transcript (SSU-rRNA, 5.8S rRNA, LSU-rRNA)"/>
    <property type="evidence" value="ECO:0007669"/>
    <property type="project" value="TreeGrafter"/>
</dbReference>
<dbReference type="Pfam" id="PF08142">
    <property type="entry name" value="AARP2CN"/>
    <property type="match status" value="1"/>
</dbReference>
<keyword evidence="3" id="KW-0539">Nucleus</keyword>
<accession>A0A640KAL8</accession>
<evidence type="ECO:0000313" key="6">
    <source>
        <dbReference type="EMBL" id="GET86044.1"/>
    </source>
</evidence>
<name>A0A640KAL8_LEITA</name>
<dbReference type="GO" id="GO:0000479">
    <property type="term" value="P:endonucleolytic cleavage of tricistronic rRNA transcript (SSU-rRNA, 5.8S rRNA, LSU-rRNA)"/>
    <property type="evidence" value="ECO:0007669"/>
    <property type="project" value="TreeGrafter"/>
</dbReference>
<dbReference type="OrthoDB" id="119302at2759"/>
<dbReference type="InterPro" id="IPR030387">
    <property type="entry name" value="G_Bms1/Tsr1_dom"/>
</dbReference>
<comment type="similarity">
    <text evidence="4">Belongs to the TRAFAC class translation factor GTPase superfamily. Bms1-like GTPase family. TSR1 subfamily.</text>
</comment>
<sequence length="833" mass="94529">MGRRCGTLFFLFLCGLPPHLLRFSMSPCSSQPSFFLLRFLILDLFTQIASSCTMARNKEHKQRFASKHALADKAKGRQVHSKQCNIKAGTSAHNKERSKQIAAALRDKRARAALEQRRLGSADGMPRIVGIVPANESGNTEEILQGFCKSLDADFPGGDQPFTVVSKERKAAFTFVCEKNCNDQDCIDVAKVSDFMVLTLDCSQAVQNTIRELQDTRAFAGDDGEETIATTWFSDVGLCITDYTRDLVAAINSQGSPSVVVLIQNLHTFAERQRQKVLKIHQRYFNSVLSDKTKIVPVVSQDDYTNILRHMQVSKIRTLKWRDQHPYMAVEKKAYEPETQELTITGYLRGLPLSATQLVHLTNHGTFQVCKIEEVRKGDERALIETSEEEQRESLQQVQANSTLEDDGFPTEADVLYHEEIARTHKIRVPAGVSSDQAAWYDTEENIVKDNTPDHQHITMDDEDAFVGDAISYRTTQTDVDFLKAEDVVRLERMTDEERILEMEKLKELSEEEAWNPDMVDTPVNIPARQRFAKYRGMKSFHTGRWDPAENLPPQYAYIYKLQGYSRIRESAIETCEGGLAEVGMCIAITLVNVPQSVWNACENCLLIASGQLQHEQKWSVLHFQVQRASELDEPIKSKTPMLAHIGFRKFYVSPLFSDISSGDRSKFARFFHEGDRFRMATFFGPISYNPCPLLLFQIPSLEEQAEGNPLRLACFGGSLPPNPETLLLKRAVLSGRVAVIHKKQVIVKYMFFNDEDVKWFQPVDLYTKFGRRGKITKPVGTHGLFKAVLNDQIMQHDVVCMDLFKRVFPKWTTVAFSMSDISVGHTENEEEC</sequence>
<dbReference type="EMBL" id="BLBS01000008">
    <property type="protein sequence ID" value="GET86044.1"/>
    <property type="molecule type" value="Genomic_DNA"/>
</dbReference>
<dbReference type="PANTHER" id="PTHR12858">
    <property type="entry name" value="RIBOSOME BIOGENESIS PROTEIN"/>
    <property type="match status" value="1"/>
</dbReference>
<dbReference type="GO" id="GO:0034511">
    <property type="term" value="F:U3 snoRNA binding"/>
    <property type="evidence" value="ECO:0007669"/>
    <property type="project" value="TreeGrafter"/>
</dbReference>
<dbReference type="GO" id="GO:0030688">
    <property type="term" value="C:preribosome, small subunit precursor"/>
    <property type="evidence" value="ECO:0007669"/>
    <property type="project" value="TreeGrafter"/>
</dbReference>
<protein>
    <recommendedName>
        <fullName evidence="5">Bms1-type G domain-containing protein</fullName>
    </recommendedName>
</protein>
<dbReference type="PROSITE" id="PS51714">
    <property type="entry name" value="G_BMS1"/>
    <property type="match status" value="1"/>
</dbReference>
<dbReference type="InterPro" id="IPR007034">
    <property type="entry name" value="BMS1_TSR1_C"/>
</dbReference>
<keyword evidence="7" id="KW-1185">Reference proteome</keyword>
<dbReference type="PANTHER" id="PTHR12858:SF1">
    <property type="entry name" value="PRE-RRNA-PROCESSING PROTEIN TSR1 HOMOLOG"/>
    <property type="match status" value="1"/>
</dbReference>
<dbReference type="VEuPathDB" id="TriTrypDB:LtaPh_0704800"/>